<evidence type="ECO:0000256" key="1">
    <source>
        <dbReference type="ARBA" id="ARBA00022729"/>
    </source>
</evidence>
<dbReference type="Pfam" id="PF01190">
    <property type="entry name" value="Pollen_Ole_e_1"/>
    <property type="match status" value="1"/>
</dbReference>
<evidence type="ECO:0000256" key="2">
    <source>
        <dbReference type="SAM" id="SignalP"/>
    </source>
</evidence>
<dbReference type="EMBL" id="OX459118">
    <property type="protein sequence ID" value="CAI9091760.1"/>
    <property type="molecule type" value="Genomic_DNA"/>
</dbReference>
<protein>
    <submittedName>
        <fullName evidence="3">OLC1v1026869C1</fullName>
    </submittedName>
</protein>
<feature type="chain" id="PRO_5043516473" evidence="2">
    <location>
        <begin position="22"/>
        <end position="176"/>
    </location>
</feature>
<name>A0AAV1C8H8_OLDCO</name>
<feature type="signal peptide" evidence="2">
    <location>
        <begin position="1"/>
        <end position="21"/>
    </location>
</feature>
<dbReference type="PANTHER" id="PTHR33470:SF4">
    <property type="entry name" value="OS01G0164025 PROTEIN"/>
    <property type="match status" value="1"/>
</dbReference>
<dbReference type="PANTHER" id="PTHR33470">
    <property type="entry name" value="OS01G0164075 PROTEIN"/>
    <property type="match status" value="1"/>
</dbReference>
<dbReference type="AlphaFoldDB" id="A0AAV1C8H8"/>
<dbReference type="Proteomes" id="UP001161247">
    <property type="component" value="Chromosome 1"/>
</dbReference>
<gene>
    <name evidence="3" type="ORF">OLC1_LOCUS3602</name>
</gene>
<keyword evidence="4" id="KW-1185">Reference proteome</keyword>
<proteinExistence type="predicted"/>
<evidence type="ECO:0000313" key="3">
    <source>
        <dbReference type="EMBL" id="CAI9091760.1"/>
    </source>
</evidence>
<dbReference type="GO" id="GO:0071944">
    <property type="term" value="C:cell periphery"/>
    <property type="evidence" value="ECO:0007669"/>
    <property type="project" value="TreeGrafter"/>
</dbReference>
<reference evidence="3" key="1">
    <citation type="submission" date="2023-03" db="EMBL/GenBank/DDBJ databases">
        <authorList>
            <person name="Julca I."/>
        </authorList>
    </citation>
    <scope>NUCLEOTIDE SEQUENCE</scope>
</reference>
<organism evidence="3 4">
    <name type="scientific">Oldenlandia corymbosa var. corymbosa</name>
    <dbReference type="NCBI Taxonomy" id="529605"/>
    <lineage>
        <taxon>Eukaryota</taxon>
        <taxon>Viridiplantae</taxon>
        <taxon>Streptophyta</taxon>
        <taxon>Embryophyta</taxon>
        <taxon>Tracheophyta</taxon>
        <taxon>Spermatophyta</taxon>
        <taxon>Magnoliopsida</taxon>
        <taxon>eudicotyledons</taxon>
        <taxon>Gunneridae</taxon>
        <taxon>Pentapetalae</taxon>
        <taxon>asterids</taxon>
        <taxon>lamiids</taxon>
        <taxon>Gentianales</taxon>
        <taxon>Rubiaceae</taxon>
        <taxon>Rubioideae</taxon>
        <taxon>Spermacoceae</taxon>
        <taxon>Hedyotis-Oldenlandia complex</taxon>
        <taxon>Oldenlandia</taxon>
    </lineage>
</organism>
<dbReference type="PROSITE" id="PS51257">
    <property type="entry name" value="PROKAR_LIPOPROTEIN"/>
    <property type="match status" value="1"/>
</dbReference>
<keyword evidence="1 2" id="KW-0732">Signal</keyword>
<accession>A0AAV1C8H8</accession>
<sequence length="176" mass="19376">MASSQLKVSMLLLSLAALACAIPSDKGHNLPGKIIKEVDAVVEGLVYCQSCQHYGTWSLTRATPIANATISVLCINYRKIVIFYKAFQTDAKGYFYAELKGFKMVHPLIDHPLHSCHVKIVSSPLESCNVLTNVNYGLHGASLRYENKKLVGSSYEAVVYATGPFAFRPAQCIKNY</sequence>
<evidence type="ECO:0000313" key="4">
    <source>
        <dbReference type="Proteomes" id="UP001161247"/>
    </source>
</evidence>